<dbReference type="Proteomes" id="UP000061457">
    <property type="component" value="Chromosome I"/>
</dbReference>
<evidence type="ECO:0000313" key="2">
    <source>
        <dbReference type="EMBL" id="ALO43109.1"/>
    </source>
</evidence>
<evidence type="ECO:0008006" key="4">
    <source>
        <dbReference type="Google" id="ProtNLM"/>
    </source>
</evidence>
<keyword evidence="1" id="KW-0812">Transmembrane</keyword>
<keyword evidence="1" id="KW-0472">Membrane</keyword>
<dbReference type="EMBL" id="CP013187">
    <property type="protein sequence ID" value="ALO43109.1"/>
    <property type="molecule type" value="Genomic_DNA"/>
</dbReference>
<evidence type="ECO:0000256" key="1">
    <source>
        <dbReference type="SAM" id="Phobius"/>
    </source>
</evidence>
<name>A0A0S2K4W7_9GAMM</name>
<proteinExistence type="predicted"/>
<feature type="transmembrane region" description="Helical" evidence="1">
    <location>
        <begin position="34"/>
        <end position="54"/>
    </location>
</feature>
<keyword evidence="1" id="KW-1133">Transmembrane helix</keyword>
<sequence>MTPEFAIIAVNFIVLFVAYFYANPKYAGNDFKKISLQDLIASVISLLVVGSVYFGSSQTFTLVFTEVNWVWFTLVSFSVIELPFFLWYAKRYNVELPK</sequence>
<evidence type="ECO:0000313" key="3">
    <source>
        <dbReference type="Proteomes" id="UP000061457"/>
    </source>
</evidence>
<dbReference type="PATRIC" id="fig|161398.10.peg.2677"/>
<accession>A0A0S2K4W7</accession>
<reference evidence="2 3" key="1">
    <citation type="submission" date="2015-11" db="EMBL/GenBank/DDBJ databases">
        <authorList>
            <person name="Zhang Y."/>
            <person name="Guo Z."/>
        </authorList>
    </citation>
    <scope>NUCLEOTIDE SEQUENCE [LARGE SCALE GENOMIC DNA]</scope>
    <source>
        <strain evidence="2 3">KCTC 12086</strain>
    </source>
</reference>
<feature type="transmembrane region" description="Helical" evidence="1">
    <location>
        <begin position="69"/>
        <end position="89"/>
    </location>
</feature>
<keyword evidence="3" id="KW-1185">Reference proteome</keyword>
<feature type="transmembrane region" description="Helical" evidence="1">
    <location>
        <begin position="6"/>
        <end position="22"/>
    </location>
</feature>
<dbReference type="KEGG" id="pphe:PP2015_2621"/>
<dbReference type="AlphaFoldDB" id="A0A0S2K4W7"/>
<dbReference type="OrthoDB" id="7063456at2"/>
<dbReference type="STRING" id="161398.PP2015_2621"/>
<dbReference type="RefSeq" id="WP_058030790.1">
    <property type="nucleotide sequence ID" value="NZ_PNBV01000047.1"/>
</dbReference>
<protein>
    <recommendedName>
        <fullName evidence="4">DUF2818 domain-containing protein</fullName>
    </recommendedName>
</protein>
<gene>
    <name evidence="2" type="ORF">PP2015_2621</name>
</gene>
<organism evidence="2 3">
    <name type="scientific">Pseudoalteromonas phenolica</name>
    <dbReference type="NCBI Taxonomy" id="161398"/>
    <lineage>
        <taxon>Bacteria</taxon>
        <taxon>Pseudomonadati</taxon>
        <taxon>Pseudomonadota</taxon>
        <taxon>Gammaproteobacteria</taxon>
        <taxon>Alteromonadales</taxon>
        <taxon>Pseudoalteromonadaceae</taxon>
        <taxon>Pseudoalteromonas</taxon>
    </lineage>
</organism>